<feature type="compositionally biased region" description="Basic residues" evidence="2">
    <location>
        <begin position="558"/>
        <end position="570"/>
    </location>
</feature>
<dbReference type="Proteomes" id="UP000465302">
    <property type="component" value="Unassembled WGS sequence"/>
</dbReference>
<dbReference type="EMBL" id="PDCP01000046">
    <property type="protein sequence ID" value="PEG35362.1"/>
    <property type="molecule type" value="Genomic_DNA"/>
</dbReference>
<accession>A0A2A7MU70</accession>
<proteinExistence type="predicted"/>
<evidence type="ECO:0000256" key="2">
    <source>
        <dbReference type="SAM" id="MobiDB-lite"/>
    </source>
</evidence>
<gene>
    <name evidence="4" type="ORF">CQY20_22065</name>
    <name evidence="3" type="ORF">MAGR_49350</name>
</gene>
<dbReference type="AlphaFoldDB" id="A0A2A7MU70"/>
<keyword evidence="1" id="KW-0175">Coiled coil</keyword>
<sequence length="616" mass="66926">MAKGKYKSRKQNRDASQLGEDLVRLRDQLVEEQRRLAEMRERSELDARLRADLAEAIAARDAVCAPQLQRITDDREVIRAVTRDRAAANRSIRRHSQKVTEWGLRELGAEYFYALVTGNRMRFLEGVYSTNLKGEAVDTIQRARGLRTRPQLDFTAEQKKALTDVAAAAAGIALPDDVTDVDDSAWDRYTEMVAADSAALIAFRTPVPWLDIAEDHEHSASRILGANPVTSAVTVTAPESVPTITELSTGSAAQRDAATAAGATKVADAFIDTLQRNVFLAAESSIPSPVADGPAYPAPADAASMHAWYAASAIGAWGRHRTEVNGRVAVASAAAVPFWLPPGHTIAYLDSEPLSGEDIEDLRMPFPQVLVTFAEPARLPAIDPSVLDGDPRMRWIDHLAATSKVLPDGRDMFIGATNSFQAPLPTLWDAIASRGAHIEAVLLIADSHGHLDDLFAWCVAVPSAAAGRVLGRWVIPASRQATSYGNLVANAAAVAAWADWHRPGHSRSAEEQREEPEGSDTGAARKREDTVHVLNVTATTPVEEQPAVKGEPTGRTTAPHRRRGHWRRQHFGPGRTQTRRVRIAPVMVNAGRLGADRPQIYRLPEPKLSESAAISS</sequence>
<name>A0A2A7MU70_MYCAG</name>
<feature type="coiled-coil region" evidence="1">
    <location>
        <begin position="15"/>
        <end position="42"/>
    </location>
</feature>
<organism evidence="4 5">
    <name type="scientific">Mycolicibacterium agri</name>
    <name type="common">Mycobacterium agri</name>
    <dbReference type="NCBI Taxonomy" id="36811"/>
    <lineage>
        <taxon>Bacteria</taxon>
        <taxon>Bacillati</taxon>
        <taxon>Actinomycetota</taxon>
        <taxon>Actinomycetes</taxon>
        <taxon>Mycobacteriales</taxon>
        <taxon>Mycobacteriaceae</taxon>
        <taxon>Mycolicibacterium</taxon>
    </lineage>
</organism>
<feature type="region of interest" description="Disordered" evidence="2">
    <location>
        <begin position="502"/>
        <end position="580"/>
    </location>
</feature>
<evidence type="ECO:0000313" key="6">
    <source>
        <dbReference type="Proteomes" id="UP000465302"/>
    </source>
</evidence>
<dbReference type="RefSeq" id="WP_097942219.1">
    <property type="nucleotide sequence ID" value="NZ_BLKS01000001.1"/>
</dbReference>
<dbReference type="Proteomes" id="UP000220914">
    <property type="component" value="Unassembled WGS sequence"/>
</dbReference>
<evidence type="ECO:0000313" key="3">
    <source>
        <dbReference type="EMBL" id="GFG53494.1"/>
    </source>
</evidence>
<reference evidence="3 6" key="2">
    <citation type="journal article" date="2019" name="Emerg. Microbes Infect.">
        <title>Comprehensive subspecies identification of 175 nontuberculous mycobacteria species based on 7547 genomic profiles.</title>
        <authorList>
            <person name="Matsumoto Y."/>
            <person name="Kinjo T."/>
            <person name="Motooka D."/>
            <person name="Nabeya D."/>
            <person name="Jung N."/>
            <person name="Uechi K."/>
            <person name="Horii T."/>
            <person name="Iida T."/>
            <person name="Fujita J."/>
            <person name="Nakamura S."/>
        </authorList>
    </citation>
    <scope>NUCLEOTIDE SEQUENCE [LARGE SCALE GENOMIC DNA]</scope>
    <source>
        <strain evidence="3 6">JCM 6377</strain>
    </source>
</reference>
<reference evidence="3" key="3">
    <citation type="submission" date="2020-02" db="EMBL/GenBank/DDBJ databases">
        <authorList>
            <person name="Matsumoto Y."/>
            <person name="Motooka D."/>
            <person name="Nakamura S."/>
        </authorList>
    </citation>
    <scope>NUCLEOTIDE SEQUENCE</scope>
    <source>
        <strain evidence="3">JCM 6377</strain>
    </source>
</reference>
<evidence type="ECO:0000313" key="4">
    <source>
        <dbReference type="EMBL" id="PEG35362.1"/>
    </source>
</evidence>
<dbReference type="InterPro" id="IPR058915">
    <property type="entry name" value="AcrVA2-like"/>
</dbReference>
<dbReference type="EMBL" id="BLKS01000001">
    <property type="protein sequence ID" value="GFG53494.1"/>
    <property type="molecule type" value="Genomic_DNA"/>
</dbReference>
<comment type="caution">
    <text evidence="4">The sequence shown here is derived from an EMBL/GenBank/DDBJ whole genome shotgun (WGS) entry which is preliminary data.</text>
</comment>
<dbReference type="Pfam" id="PF26125">
    <property type="entry name" value="AcrVA2-like"/>
    <property type="match status" value="1"/>
</dbReference>
<dbReference type="OrthoDB" id="7990367at2"/>
<reference evidence="4 5" key="1">
    <citation type="submission" date="2017-10" db="EMBL/GenBank/DDBJ databases">
        <title>The new phylogeny of genus Mycobacterium.</title>
        <authorList>
            <person name="Tortoli E."/>
            <person name="Trovato A."/>
            <person name="Cirillo D.M."/>
        </authorList>
    </citation>
    <scope>NUCLEOTIDE SEQUENCE [LARGE SCALE GENOMIC DNA]</scope>
    <source>
        <strain evidence="4 5">CCUG37673</strain>
    </source>
</reference>
<evidence type="ECO:0000313" key="5">
    <source>
        <dbReference type="Proteomes" id="UP000220914"/>
    </source>
</evidence>
<keyword evidence="5" id="KW-1185">Reference proteome</keyword>
<feature type="compositionally biased region" description="Basic and acidic residues" evidence="2">
    <location>
        <begin position="502"/>
        <end position="511"/>
    </location>
</feature>
<evidence type="ECO:0000256" key="1">
    <source>
        <dbReference type="SAM" id="Coils"/>
    </source>
</evidence>
<protein>
    <submittedName>
        <fullName evidence="4">Uncharacterized protein</fullName>
    </submittedName>
</protein>